<dbReference type="Proteomes" id="UP001165583">
    <property type="component" value="Unassembled WGS sequence"/>
</dbReference>
<evidence type="ECO:0000259" key="2">
    <source>
        <dbReference type="Pfam" id="PF05876"/>
    </source>
</evidence>
<gene>
    <name evidence="4" type="ORF">NZK81_03045</name>
</gene>
<feature type="region of interest" description="Disordered" evidence="1">
    <location>
        <begin position="659"/>
        <end position="723"/>
    </location>
</feature>
<feature type="domain" description="Terminase large subunit GpA endonuclease" evidence="3">
    <location>
        <begin position="333"/>
        <end position="643"/>
    </location>
</feature>
<evidence type="ECO:0000259" key="3">
    <source>
        <dbReference type="Pfam" id="PF20454"/>
    </source>
</evidence>
<sequence>MLELDGQHDPLAFADAGMIVAECLSEMRFPERVSVSAAARRHRVLANPGAYSGPWGEGPHFVDHLDRIMDCLGTDSPHDEVFVMGPSQTGKSEIGNNYQLHSIIYDPADMLFVMPDRTSIDSYVKTQFAKMIELARDDEGRPVLLDRMLPGSSSDTINLKRFRGGDLHFLWPSGPTFRARPIPRGRLDDLDDIPTDIGDQGDAVSLMRGRMSSFSVYGQTMLYVNSTPKLGRHAGIEGMVAAGTDERLWVDCLHCHEPFAFYVDALEFDQTGTKEDAASSAEVKCPSCGSLHGPRDKRALLQTYRWVGKGEKAVSRQAEETGKTGELIANRRASFRLDGLFGFRPWSEIAALGREADIKLEYEQDEGPLKAWNQTIVGRNHVPKTNGESPVTEDELLQRAKAAPWVVGEVPPGVQVLIAAIDQQVNRFEVGIWGFGQNFRAWLVDRFKIDAIEDAGEARTLKPFTRPEDWAAIHRYVMQKSYPISGAPHLRMKLFNTVVDTGGLDNATDNAFAWWFAMVAGDPASGRAPIPATAITLFKGGNNPKGKLLPQPTPDAKRQIKGAPQAELYIPNVNRVKDILDVRLNRRDDGPGHIAFPADLDPRYLAEMRAETKIGDQWTREPHTANETMDTYVMAYTAVLRFGASDASLGWVPEWARPPRGAPAKLQQPVPEPGAATTGQDSANRPPNRPTEPPEQPMTKIVKSVAKRPVQTRPRRKVRSSRG</sequence>
<feature type="compositionally biased region" description="Basic residues" evidence="1">
    <location>
        <begin position="713"/>
        <end position="723"/>
    </location>
</feature>
<dbReference type="Pfam" id="PF05876">
    <property type="entry name" value="GpA_ATPase"/>
    <property type="match status" value="1"/>
</dbReference>
<keyword evidence="5" id="KW-1185">Reference proteome</keyword>
<dbReference type="InterPro" id="IPR046453">
    <property type="entry name" value="GpA_ATPase"/>
</dbReference>
<feature type="compositionally biased region" description="Pro residues" evidence="1">
    <location>
        <begin position="687"/>
        <end position="696"/>
    </location>
</feature>
<evidence type="ECO:0000313" key="4">
    <source>
        <dbReference type="EMBL" id="MCT2398517.1"/>
    </source>
</evidence>
<dbReference type="RefSeq" id="WP_260043683.1">
    <property type="nucleotide sequence ID" value="NZ_JANZXA010000001.1"/>
</dbReference>
<evidence type="ECO:0000313" key="5">
    <source>
        <dbReference type="Proteomes" id="UP001165583"/>
    </source>
</evidence>
<feature type="domain" description="Phage terminase large subunit GpA ATPase" evidence="2">
    <location>
        <begin position="67"/>
        <end position="306"/>
    </location>
</feature>
<name>A0ABT2I1M9_9SPHN</name>
<dbReference type="Pfam" id="PF20454">
    <property type="entry name" value="GpA_nuclease"/>
    <property type="match status" value="1"/>
</dbReference>
<organism evidence="4 5">
    <name type="scientific">Novosphingobium mangrovi</name>
    <name type="common">ex Huang et al. 2023</name>
    <dbReference type="NCBI Taxonomy" id="2976432"/>
    <lineage>
        <taxon>Bacteria</taxon>
        <taxon>Pseudomonadati</taxon>
        <taxon>Pseudomonadota</taxon>
        <taxon>Alphaproteobacteria</taxon>
        <taxon>Sphingomonadales</taxon>
        <taxon>Sphingomonadaceae</taxon>
        <taxon>Novosphingobium</taxon>
    </lineage>
</organism>
<protein>
    <submittedName>
        <fullName evidence="4">Phage terminase large subunit family protein</fullName>
    </submittedName>
</protein>
<accession>A0ABT2I1M9</accession>
<proteinExistence type="predicted"/>
<dbReference type="EMBL" id="JANZXA010000001">
    <property type="protein sequence ID" value="MCT2398517.1"/>
    <property type="molecule type" value="Genomic_DNA"/>
</dbReference>
<evidence type="ECO:0000256" key="1">
    <source>
        <dbReference type="SAM" id="MobiDB-lite"/>
    </source>
</evidence>
<dbReference type="InterPro" id="IPR046454">
    <property type="entry name" value="GpA_endonuclease"/>
</dbReference>
<reference evidence="4" key="1">
    <citation type="submission" date="2022-09" db="EMBL/GenBank/DDBJ databases">
        <title>Novosphingobium sp. Nov., a polycyclic aromatic hydrocarbon-degrading bacterium isolated form mangrove sediments in HongKong.</title>
        <authorList>
            <person name="Hu Z."/>
        </authorList>
    </citation>
    <scope>NUCLEOTIDE SEQUENCE</scope>
    <source>
        <strain evidence="4">HK4-1</strain>
    </source>
</reference>
<comment type="caution">
    <text evidence="4">The sequence shown here is derived from an EMBL/GenBank/DDBJ whole genome shotgun (WGS) entry which is preliminary data.</text>
</comment>